<organism evidence="3 4">
    <name type="scientific">Gordonia sesuvii</name>
    <dbReference type="NCBI Taxonomy" id="3116777"/>
    <lineage>
        <taxon>Bacteria</taxon>
        <taxon>Bacillati</taxon>
        <taxon>Actinomycetota</taxon>
        <taxon>Actinomycetes</taxon>
        <taxon>Mycobacteriales</taxon>
        <taxon>Gordoniaceae</taxon>
        <taxon>Gordonia</taxon>
    </lineage>
</organism>
<dbReference type="PANTHER" id="PTHR30143">
    <property type="entry name" value="ACID HYDRATASE"/>
    <property type="match status" value="1"/>
</dbReference>
<accession>A0ABU7M992</accession>
<evidence type="ECO:0000256" key="1">
    <source>
        <dbReference type="ARBA" id="ARBA00023239"/>
    </source>
</evidence>
<keyword evidence="3" id="KW-0378">Hydrolase</keyword>
<gene>
    <name evidence="3" type="ORF">VZC37_05010</name>
</gene>
<feature type="domain" description="Fumarylacetoacetase-like C-terminal" evidence="2">
    <location>
        <begin position="94"/>
        <end position="260"/>
    </location>
</feature>
<dbReference type="EMBL" id="JAZDUF010000001">
    <property type="protein sequence ID" value="MEE3849679.1"/>
    <property type="molecule type" value="Genomic_DNA"/>
</dbReference>
<dbReference type="Pfam" id="PF01557">
    <property type="entry name" value="FAA_hydrolase"/>
    <property type="match status" value="1"/>
</dbReference>
<evidence type="ECO:0000313" key="3">
    <source>
        <dbReference type="EMBL" id="MEE3849679.1"/>
    </source>
</evidence>
<keyword evidence="1" id="KW-0456">Lyase</keyword>
<name>A0ABU7M992_9ACTN</name>
<sequence>MTTTEAGAIAVAADRLASASRSRKPCAPIRDLIGSVDIAAAYRVQSANLGSAMAAGRRVVGRKIGLTSRAVQSQLGVDQPDFGFLLDDMDCTDETEIPWGRLLQPRIEAEVAFTLARDVREPLTAHDAPSYVADVIAAFEIVDSRVADWDIEITDTVADNASSGLYVLGSRLGAGAELPDLETVEMMLTEDGVEVSRGTGADCLGSPWNALAWLANTARSYGSPLLEGDLILSGSLGPLAPVRPGAAYVATISGVGSVSAVFSE</sequence>
<evidence type="ECO:0000259" key="2">
    <source>
        <dbReference type="Pfam" id="PF01557"/>
    </source>
</evidence>
<dbReference type="Proteomes" id="UP001347146">
    <property type="component" value="Unassembled WGS sequence"/>
</dbReference>
<keyword evidence="4" id="KW-1185">Reference proteome</keyword>
<dbReference type="Gene3D" id="3.90.850.10">
    <property type="entry name" value="Fumarylacetoacetase-like, C-terminal domain"/>
    <property type="match status" value="1"/>
</dbReference>
<proteinExistence type="predicted"/>
<dbReference type="InterPro" id="IPR011234">
    <property type="entry name" value="Fumarylacetoacetase-like_C"/>
</dbReference>
<comment type="caution">
    <text evidence="3">The sequence shown here is derived from an EMBL/GenBank/DDBJ whole genome shotgun (WGS) entry which is preliminary data.</text>
</comment>
<dbReference type="GO" id="GO:0016787">
    <property type="term" value="F:hydrolase activity"/>
    <property type="evidence" value="ECO:0007669"/>
    <property type="project" value="UniProtKB-KW"/>
</dbReference>
<dbReference type="PANTHER" id="PTHR30143:SF0">
    <property type="entry name" value="2-KETO-4-PENTENOATE HYDRATASE"/>
    <property type="match status" value="1"/>
</dbReference>
<dbReference type="RefSeq" id="WP_330431300.1">
    <property type="nucleotide sequence ID" value="NZ_JAZDUF010000001.1"/>
</dbReference>
<protein>
    <submittedName>
        <fullName evidence="3">Fumarylacetoacetate hydrolase family protein</fullName>
    </submittedName>
</protein>
<dbReference type="InterPro" id="IPR050772">
    <property type="entry name" value="Hydratase-Decarb/MhpD_sf"/>
</dbReference>
<dbReference type="SUPFAM" id="SSF56529">
    <property type="entry name" value="FAH"/>
    <property type="match status" value="1"/>
</dbReference>
<evidence type="ECO:0000313" key="4">
    <source>
        <dbReference type="Proteomes" id="UP001347146"/>
    </source>
</evidence>
<dbReference type="InterPro" id="IPR036663">
    <property type="entry name" value="Fumarylacetoacetase_C_sf"/>
</dbReference>
<reference evidence="3 4" key="1">
    <citation type="submission" date="2024-01" db="EMBL/GenBank/DDBJ databases">
        <title>Draft genome sequence of Gordonia sp. LSe1-13.</title>
        <authorList>
            <person name="Suphannarot A."/>
            <person name="Mingma R."/>
        </authorList>
    </citation>
    <scope>NUCLEOTIDE SEQUENCE [LARGE SCALE GENOMIC DNA]</scope>
    <source>
        <strain evidence="3 4">LSe1-13</strain>
    </source>
</reference>